<evidence type="ECO:0000313" key="2">
    <source>
        <dbReference type="Proteomes" id="UP000033452"/>
    </source>
</evidence>
<evidence type="ECO:0008006" key="3">
    <source>
        <dbReference type="Google" id="ProtNLM"/>
    </source>
</evidence>
<accession>A0A0F4QZB5</accession>
<evidence type="ECO:0000313" key="1">
    <source>
        <dbReference type="EMBL" id="KJZ13021.1"/>
    </source>
</evidence>
<dbReference type="AlphaFoldDB" id="A0A0F4QZB5"/>
<dbReference type="PATRIC" id="fig|43658.5.peg.291"/>
<dbReference type="EMBL" id="JXYA01000002">
    <property type="protein sequence ID" value="KJZ13021.1"/>
    <property type="molecule type" value="Genomic_DNA"/>
</dbReference>
<proteinExistence type="predicted"/>
<dbReference type="Gene3D" id="2.60.120.260">
    <property type="entry name" value="Galactose-binding domain-like"/>
    <property type="match status" value="1"/>
</dbReference>
<keyword evidence="2" id="KW-1185">Reference proteome</keyword>
<protein>
    <recommendedName>
        <fullName evidence="3">P/Homo B domain-containing protein</fullName>
    </recommendedName>
</protein>
<sequence>MLSYKFWDEKANAGSGQWKLHITDMSNETRVLGIYELNTGSRYHQLDNNQEAGVLQSWSIRILGHKSKVTKKKVL</sequence>
<organism evidence="1 2">
    <name type="scientific">Pseudoalteromonas rubra</name>
    <dbReference type="NCBI Taxonomy" id="43658"/>
    <lineage>
        <taxon>Bacteria</taxon>
        <taxon>Pseudomonadati</taxon>
        <taxon>Pseudomonadota</taxon>
        <taxon>Gammaproteobacteria</taxon>
        <taxon>Alteromonadales</taxon>
        <taxon>Pseudoalteromonadaceae</taxon>
        <taxon>Pseudoalteromonas</taxon>
    </lineage>
</organism>
<name>A0A0F4QZB5_9GAMM</name>
<comment type="caution">
    <text evidence="1">The sequence shown here is derived from an EMBL/GenBank/DDBJ whole genome shotgun (WGS) entry which is preliminary data.</text>
</comment>
<dbReference type="Proteomes" id="UP000033452">
    <property type="component" value="Unassembled WGS sequence"/>
</dbReference>
<reference evidence="1 2" key="1">
    <citation type="journal article" date="2015" name="BMC Genomics">
        <title>Genome mining reveals unlocked bioactive potential of marine Gram-negative bacteria.</title>
        <authorList>
            <person name="Machado H."/>
            <person name="Sonnenschein E.C."/>
            <person name="Melchiorsen J."/>
            <person name="Gram L."/>
        </authorList>
    </citation>
    <scope>NUCLEOTIDE SEQUENCE [LARGE SCALE GENOMIC DNA]</scope>
    <source>
        <strain evidence="1 2">S2471</strain>
    </source>
</reference>
<gene>
    <name evidence="1" type="ORF">TW77_01410</name>
</gene>